<dbReference type="InterPro" id="IPR013249">
    <property type="entry name" value="RNA_pol_sigma70_r4_t2"/>
</dbReference>
<dbReference type="InterPro" id="IPR007627">
    <property type="entry name" value="RNA_pol_sigma70_r2"/>
</dbReference>
<sequence length="180" mass="20460">MADWEDALDELVRLRGTALTRYAYLLCGDAAEAEDLVQDALVKTFSRRRSLRDPRAIEGYVRQSVLTTYLDGFRRRRRWAAIRHLLAREEARPGPERAAAQRIDVTAALGGLSPRERACVVLRFYEDLTVPEIARQLSLAPGSVKRYLSDAMRRLETHLGPLERADHDERAVLTLTSSTR</sequence>
<evidence type="ECO:0000256" key="5">
    <source>
        <dbReference type="ARBA" id="ARBA00023163"/>
    </source>
</evidence>
<dbReference type="Pfam" id="PF04542">
    <property type="entry name" value="Sigma70_r2"/>
    <property type="match status" value="1"/>
</dbReference>
<dbReference type="Pfam" id="PF08281">
    <property type="entry name" value="Sigma70_r4_2"/>
    <property type="match status" value="1"/>
</dbReference>
<keyword evidence="8" id="KW-1185">Reference proteome</keyword>
<dbReference type="InterPro" id="IPR013325">
    <property type="entry name" value="RNA_pol_sigma_r2"/>
</dbReference>
<dbReference type="EMBL" id="CP101988">
    <property type="protein sequence ID" value="UUI74949.1"/>
    <property type="molecule type" value="Genomic_DNA"/>
</dbReference>
<dbReference type="PANTHER" id="PTHR43133">
    <property type="entry name" value="RNA POLYMERASE ECF-TYPE SIGMA FACTO"/>
    <property type="match status" value="1"/>
</dbReference>
<proteinExistence type="inferred from homology"/>
<comment type="similarity">
    <text evidence="1">Belongs to the sigma-70 factor family. ECF subfamily.</text>
</comment>
<accession>A0ABY5KZ87</accession>
<dbReference type="InterPro" id="IPR036388">
    <property type="entry name" value="WH-like_DNA-bd_sf"/>
</dbReference>
<keyword evidence="4" id="KW-0238">DNA-binding</keyword>
<dbReference type="NCBIfam" id="TIGR02937">
    <property type="entry name" value="sigma70-ECF"/>
    <property type="match status" value="1"/>
</dbReference>
<keyword evidence="2" id="KW-0805">Transcription regulation</keyword>
<gene>
    <name evidence="7" type="ORF">NP064_14370</name>
</gene>
<evidence type="ECO:0000256" key="4">
    <source>
        <dbReference type="ARBA" id="ARBA00023125"/>
    </source>
</evidence>
<evidence type="ECO:0000256" key="2">
    <source>
        <dbReference type="ARBA" id="ARBA00023015"/>
    </source>
</evidence>
<evidence type="ECO:0000313" key="7">
    <source>
        <dbReference type="EMBL" id="UUI74949.1"/>
    </source>
</evidence>
<dbReference type="PANTHER" id="PTHR43133:SF50">
    <property type="entry name" value="ECF RNA POLYMERASE SIGMA FACTOR SIGM"/>
    <property type="match status" value="1"/>
</dbReference>
<name>A0ABY5KZ87_9CELL</name>
<dbReference type="SUPFAM" id="SSF88946">
    <property type="entry name" value="Sigma2 domain of RNA polymerase sigma factors"/>
    <property type="match status" value="1"/>
</dbReference>
<evidence type="ECO:0000256" key="3">
    <source>
        <dbReference type="ARBA" id="ARBA00023082"/>
    </source>
</evidence>
<dbReference type="Proteomes" id="UP001316189">
    <property type="component" value="Chromosome"/>
</dbReference>
<keyword evidence="5" id="KW-0804">Transcription</keyword>
<dbReference type="SMART" id="SM00421">
    <property type="entry name" value="HTH_LUXR"/>
    <property type="match status" value="1"/>
</dbReference>
<organism evidence="7 8">
    <name type="scientific">Cellulomonas chengniuliangii</name>
    <dbReference type="NCBI Taxonomy" id="2968084"/>
    <lineage>
        <taxon>Bacteria</taxon>
        <taxon>Bacillati</taxon>
        <taxon>Actinomycetota</taxon>
        <taxon>Actinomycetes</taxon>
        <taxon>Micrococcales</taxon>
        <taxon>Cellulomonadaceae</taxon>
        <taxon>Cellulomonas</taxon>
    </lineage>
</organism>
<feature type="domain" description="HTH luxR-type" evidence="6">
    <location>
        <begin position="109"/>
        <end position="165"/>
    </location>
</feature>
<dbReference type="RefSeq" id="WP_227570180.1">
    <property type="nucleotide sequence ID" value="NZ_CP101988.1"/>
</dbReference>
<dbReference type="Gene3D" id="1.10.10.10">
    <property type="entry name" value="Winged helix-like DNA-binding domain superfamily/Winged helix DNA-binding domain"/>
    <property type="match status" value="1"/>
</dbReference>
<dbReference type="SUPFAM" id="SSF88659">
    <property type="entry name" value="Sigma3 and sigma4 domains of RNA polymerase sigma factors"/>
    <property type="match status" value="1"/>
</dbReference>
<keyword evidence="3" id="KW-0731">Sigma factor</keyword>
<evidence type="ECO:0000259" key="6">
    <source>
        <dbReference type="SMART" id="SM00421"/>
    </source>
</evidence>
<dbReference type="Gene3D" id="1.10.1740.10">
    <property type="match status" value="1"/>
</dbReference>
<dbReference type="InterPro" id="IPR013324">
    <property type="entry name" value="RNA_pol_sigma_r3/r4-like"/>
</dbReference>
<dbReference type="InterPro" id="IPR000792">
    <property type="entry name" value="Tscrpt_reg_LuxR_C"/>
</dbReference>
<evidence type="ECO:0000256" key="1">
    <source>
        <dbReference type="ARBA" id="ARBA00010641"/>
    </source>
</evidence>
<evidence type="ECO:0000313" key="8">
    <source>
        <dbReference type="Proteomes" id="UP001316189"/>
    </source>
</evidence>
<dbReference type="CDD" id="cd06171">
    <property type="entry name" value="Sigma70_r4"/>
    <property type="match status" value="1"/>
</dbReference>
<dbReference type="InterPro" id="IPR014284">
    <property type="entry name" value="RNA_pol_sigma-70_dom"/>
</dbReference>
<reference evidence="7 8" key="1">
    <citation type="submission" date="2022-07" db="EMBL/GenBank/DDBJ databases">
        <title>Novel species in genus cellulomonas.</title>
        <authorList>
            <person name="Ye L."/>
        </authorList>
    </citation>
    <scope>NUCLEOTIDE SEQUENCE [LARGE SCALE GENOMIC DNA]</scope>
    <source>
        <strain evidence="8">zg-Y338</strain>
    </source>
</reference>
<dbReference type="InterPro" id="IPR039425">
    <property type="entry name" value="RNA_pol_sigma-70-like"/>
</dbReference>
<protein>
    <submittedName>
        <fullName evidence="7">Sigma-70 family RNA polymerase sigma factor</fullName>
    </submittedName>
</protein>